<dbReference type="SUPFAM" id="SSF46689">
    <property type="entry name" value="Homeodomain-like"/>
    <property type="match status" value="1"/>
</dbReference>
<gene>
    <name evidence="4" type="ORF">BJ971_005145</name>
</gene>
<keyword evidence="5" id="KW-1185">Reference proteome</keyword>
<dbReference type="RefSeq" id="WP_184995763.1">
    <property type="nucleotide sequence ID" value="NZ_JACHNH010000001.1"/>
</dbReference>
<dbReference type="InterPro" id="IPR009057">
    <property type="entry name" value="Homeodomain-like_sf"/>
</dbReference>
<dbReference type="GO" id="GO:0003677">
    <property type="term" value="F:DNA binding"/>
    <property type="evidence" value="ECO:0007669"/>
    <property type="project" value="UniProtKB-UniRule"/>
</dbReference>
<dbReference type="Pfam" id="PF00440">
    <property type="entry name" value="TetR_N"/>
    <property type="match status" value="1"/>
</dbReference>
<name>A0A7W7I1C6_9ACTN</name>
<keyword evidence="1 2" id="KW-0238">DNA-binding</keyword>
<feature type="DNA-binding region" description="H-T-H motif" evidence="2">
    <location>
        <begin position="31"/>
        <end position="50"/>
    </location>
</feature>
<dbReference type="EMBL" id="JACHNH010000001">
    <property type="protein sequence ID" value="MBB4764589.1"/>
    <property type="molecule type" value="Genomic_DNA"/>
</dbReference>
<dbReference type="AlphaFoldDB" id="A0A7W7I1C6"/>
<comment type="caution">
    <text evidence="4">The sequence shown here is derived from an EMBL/GenBank/DDBJ whole genome shotgun (WGS) entry which is preliminary data.</text>
</comment>
<dbReference type="PROSITE" id="PS50977">
    <property type="entry name" value="HTH_TETR_2"/>
    <property type="match status" value="1"/>
</dbReference>
<organism evidence="4 5">
    <name type="scientific">Actinoplanes digitatis</name>
    <dbReference type="NCBI Taxonomy" id="1868"/>
    <lineage>
        <taxon>Bacteria</taxon>
        <taxon>Bacillati</taxon>
        <taxon>Actinomycetota</taxon>
        <taxon>Actinomycetes</taxon>
        <taxon>Micromonosporales</taxon>
        <taxon>Micromonosporaceae</taxon>
        <taxon>Actinoplanes</taxon>
    </lineage>
</organism>
<feature type="domain" description="HTH tetR-type" evidence="3">
    <location>
        <begin position="8"/>
        <end position="68"/>
    </location>
</feature>
<evidence type="ECO:0000259" key="3">
    <source>
        <dbReference type="PROSITE" id="PS50977"/>
    </source>
</evidence>
<proteinExistence type="predicted"/>
<protein>
    <submittedName>
        <fullName evidence="4">AcrR family transcriptional regulator</fullName>
    </submittedName>
</protein>
<dbReference type="Gene3D" id="1.10.357.10">
    <property type="entry name" value="Tetracycline Repressor, domain 2"/>
    <property type="match status" value="1"/>
</dbReference>
<accession>A0A7W7I1C6</accession>
<evidence type="ECO:0000256" key="2">
    <source>
        <dbReference type="PROSITE-ProRule" id="PRU00335"/>
    </source>
</evidence>
<sequence>MPTGVALRDARSQLLAAGERVLLRDGPAGLTSRTVTDEAGVAKGVLHRHFADFDDFLASLVRERIVAVNSMSVDLVDRAGSATVIRNLSATLFRLFDPLGLALVRLVLSRDQLRARLQAGTRPGIPMLAEAVNTLTEYLLAEQRAGRIVAGAAPAALAHALIGTGHLLFAGELGGLPDESAVDEVVATIIVGAEPGADDVAVGEPRG</sequence>
<reference evidence="4 5" key="1">
    <citation type="submission" date="2020-08" db="EMBL/GenBank/DDBJ databases">
        <title>Sequencing the genomes of 1000 actinobacteria strains.</title>
        <authorList>
            <person name="Klenk H.-P."/>
        </authorList>
    </citation>
    <scope>NUCLEOTIDE SEQUENCE [LARGE SCALE GENOMIC DNA]</scope>
    <source>
        <strain evidence="4 5">DSM 43149</strain>
    </source>
</reference>
<evidence type="ECO:0000256" key="1">
    <source>
        <dbReference type="ARBA" id="ARBA00023125"/>
    </source>
</evidence>
<evidence type="ECO:0000313" key="5">
    <source>
        <dbReference type="Proteomes" id="UP000578112"/>
    </source>
</evidence>
<dbReference type="Proteomes" id="UP000578112">
    <property type="component" value="Unassembled WGS sequence"/>
</dbReference>
<dbReference type="InterPro" id="IPR001647">
    <property type="entry name" value="HTH_TetR"/>
</dbReference>
<evidence type="ECO:0000313" key="4">
    <source>
        <dbReference type="EMBL" id="MBB4764589.1"/>
    </source>
</evidence>